<evidence type="ECO:0000256" key="2">
    <source>
        <dbReference type="ARBA" id="ARBA00022448"/>
    </source>
</evidence>
<dbReference type="SUPFAM" id="SSF53850">
    <property type="entry name" value="Periplasmic binding protein-like II"/>
    <property type="match status" value="1"/>
</dbReference>
<accession>A0A5P9QC53</accession>
<dbReference type="PRINTS" id="PR00181">
    <property type="entry name" value="MALTOSEBP"/>
</dbReference>
<evidence type="ECO:0000256" key="1">
    <source>
        <dbReference type="ARBA" id="ARBA00008520"/>
    </source>
</evidence>
<sequence length="425" mass="44670">MRRSIFSATAVALGAALALTACSSGDSGSGDKPSTPSAAATTDAPKLTGTLTIWTDETRIDVFKKLGQEYQQQSGVKVSVVQKASADIRADFVKQEPTGQGPDIIIGAHDWTGQLVTNGTVQPIELGDKASEFSPVTVSAFTYDGQVYGVPYAIENIALVRNNKLADSTPDSLDALIAQGKQIEAKDSKVKYPFVVQQGKDGDPYHLYPLQTSFGAPVFKQNDDGSYTDTIAMGGDNGHKFAEYLAKLGKAGVLDTAIDSQKATDAFSKGQTPYIITGPWNTPAFKKAGLDITVLPVPSAGGEKSNPFVGVQGAFISAKAQNPIVANDFVTNFLGSEAVQTELYTAGQRMPALTAAADKVDDPIIKGFTAAAGTTPMPSIPAMDSVWAFWGTTEAQIISGSAKNPDSAWDTMIKNIQAAIDKSKG</sequence>
<gene>
    <name evidence="7" type="ORF">KDY119_02181</name>
</gene>
<reference evidence="7 8" key="1">
    <citation type="submission" date="2019-10" db="EMBL/GenBank/DDBJ databases">
        <title>Genome sequence of Luteimicrobium xylanilyticum HY-24.</title>
        <authorList>
            <person name="Kim D.Y."/>
            <person name="Park H.-Y."/>
        </authorList>
    </citation>
    <scope>NUCLEOTIDE SEQUENCE [LARGE SCALE GENOMIC DNA]</scope>
    <source>
        <strain evidence="7 8">HY-24</strain>
    </source>
</reference>
<evidence type="ECO:0000313" key="8">
    <source>
        <dbReference type="Proteomes" id="UP000326702"/>
    </source>
</evidence>
<dbReference type="Proteomes" id="UP000326702">
    <property type="component" value="Chromosome"/>
</dbReference>
<dbReference type="GO" id="GO:0042956">
    <property type="term" value="P:maltodextrin transmembrane transport"/>
    <property type="evidence" value="ECO:0007669"/>
    <property type="project" value="TreeGrafter"/>
</dbReference>
<dbReference type="Gene3D" id="3.40.190.10">
    <property type="entry name" value="Periplasmic binding protein-like II"/>
    <property type="match status" value="2"/>
</dbReference>
<proteinExistence type="inferred from homology"/>
<feature type="region of interest" description="Disordered" evidence="5">
    <location>
        <begin position="24"/>
        <end position="43"/>
    </location>
</feature>
<dbReference type="GO" id="GO:1901982">
    <property type="term" value="F:maltose binding"/>
    <property type="evidence" value="ECO:0007669"/>
    <property type="project" value="TreeGrafter"/>
</dbReference>
<dbReference type="RefSeq" id="WP_036949691.1">
    <property type="nucleotide sequence ID" value="NZ_BAABIH010000017.1"/>
</dbReference>
<dbReference type="GO" id="GO:0055052">
    <property type="term" value="C:ATP-binding cassette (ABC) transporter complex, substrate-binding subunit-containing"/>
    <property type="evidence" value="ECO:0007669"/>
    <property type="project" value="TreeGrafter"/>
</dbReference>
<dbReference type="GO" id="GO:0015768">
    <property type="term" value="P:maltose transport"/>
    <property type="evidence" value="ECO:0007669"/>
    <property type="project" value="TreeGrafter"/>
</dbReference>
<keyword evidence="2" id="KW-0813">Transport</keyword>
<protein>
    <submittedName>
        <fullName evidence="7">Maltose-binding periplasmic protein</fullName>
    </submittedName>
</protein>
<dbReference type="Pfam" id="PF13416">
    <property type="entry name" value="SBP_bac_8"/>
    <property type="match status" value="1"/>
</dbReference>
<dbReference type="KEGG" id="lxl:KDY119_02181"/>
<evidence type="ECO:0000313" key="7">
    <source>
        <dbReference type="EMBL" id="QFU98662.1"/>
    </source>
</evidence>
<evidence type="ECO:0000256" key="4">
    <source>
        <dbReference type="ARBA" id="ARBA00022729"/>
    </source>
</evidence>
<keyword evidence="4 6" id="KW-0732">Signal</keyword>
<keyword evidence="8" id="KW-1185">Reference proteome</keyword>
<evidence type="ECO:0000256" key="6">
    <source>
        <dbReference type="SAM" id="SignalP"/>
    </source>
</evidence>
<dbReference type="GO" id="GO:0015144">
    <property type="term" value="F:carbohydrate transmembrane transporter activity"/>
    <property type="evidence" value="ECO:0007669"/>
    <property type="project" value="InterPro"/>
</dbReference>
<dbReference type="OrthoDB" id="9766758at2"/>
<dbReference type="CDD" id="cd13586">
    <property type="entry name" value="PBP2_Maltose_binding_like"/>
    <property type="match status" value="1"/>
</dbReference>
<evidence type="ECO:0000256" key="3">
    <source>
        <dbReference type="ARBA" id="ARBA00022597"/>
    </source>
</evidence>
<dbReference type="PANTHER" id="PTHR30061">
    <property type="entry name" value="MALTOSE-BINDING PERIPLASMIC PROTEIN"/>
    <property type="match status" value="1"/>
</dbReference>
<dbReference type="EMBL" id="CP045529">
    <property type="protein sequence ID" value="QFU98662.1"/>
    <property type="molecule type" value="Genomic_DNA"/>
</dbReference>
<dbReference type="InterPro" id="IPR006059">
    <property type="entry name" value="SBP"/>
</dbReference>
<dbReference type="PROSITE" id="PS51257">
    <property type="entry name" value="PROKAR_LIPOPROTEIN"/>
    <property type="match status" value="1"/>
</dbReference>
<dbReference type="InterPro" id="IPR006060">
    <property type="entry name" value="Maltose/Cyclodextrin-bd"/>
</dbReference>
<dbReference type="AlphaFoldDB" id="A0A5P9QC53"/>
<name>A0A5P9QC53_9MICO</name>
<evidence type="ECO:0000256" key="5">
    <source>
        <dbReference type="SAM" id="MobiDB-lite"/>
    </source>
</evidence>
<dbReference type="PANTHER" id="PTHR30061:SF50">
    <property type="entry name" value="MALTOSE_MALTODEXTRIN-BINDING PERIPLASMIC PROTEIN"/>
    <property type="match status" value="1"/>
</dbReference>
<keyword evidence="3" id="KW-0762">Sugar transport</keyword>
<organism evidence="7 8">
    <name type="scientific">Luteimicrobium xylanilyticum</name>
    <dbReference type="NCBI Taxonomy" id="1133546"/>
    <lineage>
        <taxon>Bacteria</taxon>
        <taxon>Bacillati</taxon>
        <taxon>Actinomycetota</taxon>
        <taxon>Actinomycetes</taxon>
        <taxon>Micrococcales</taxon>
        <taxon>Luteimicrobium</taxon>
    </lineage>
</organism>
<feature type="chain" id="PRO_5038603538" evidence="6">
    <location>
        <begin position="24"/>
        <end position="425"/>
    </location>
</feature>
<comment type="similarity">
    <text evidence="1">Belongs to the bacterial solute-binding protein 1 family.</text>
</comment>
<feature type="signal peptide" evidence="6">
    <location>
        <begin position="1"/>
        <end position="23"/>
    </location>
</feature>